<name>A0A9E7ZW83_9HYPH</name>
<dbReference type="EMBL" id="CP102774">
    <property type="protein sequence ID" value="UZF88356.1"/>
    <property type="molecule type" value="Genomic_DNA"/>
</dbReference>
<protein>
    <submittedName>
        <fullName evidence="1">Uncharacterized protein</fullName>
    </submittedName>
</protein>
<dbReference type="AlphaFoldDB" id="A0A9E7ZW83"/>
<sequence length="82" mass="9116">MKHKVSKLVSLECVAQESDDDEVPHRPMSPLEAASFIEGMTAELRIMARNTKLSALSYFLEMARIEASAEIERLGAPSSEKH</sequence>
<reference evidence="1" key="1">
    <citation type="submission" date="2022-08" db="EMBL/GenBank/DDBJ databases">
        <title>Complete Genome Sequences of 2 Bosea sp. soil isolates.</title>
        <authorList>
            <person name="Alvarez Arevalo M."/>
            <person name="Sterndorff E.B."/>
            <person name="Faurdal D."/>
            <person name="Joergensen T.S."/>
            <person name="Weber T."/>
        </authorList>
    </citation>
    <scope>NUCLEOTIDE SEQUENCE</scope>
    <source>
        <strain evidence="1">NBC_00436</strain>
    </source>
</reference>
<gene>
    <name evidence="1" type="ORF">NWE54_06100</name>
</gene>
<evidence type="ECO:0000313" key="1">
    <source>
        <dbReference type="EMBL" id="UZF88356.1"/>
    </source>
</evidence>
<organism evidence="1">
    <name type="scientific">Bosea sp. NBC_00436</name>
    <dbReference type="NCBI Taxonomy" id="2969620"/>
    <lineage>
        <taxon>Bacteria</taxon>
        <taxon>Pseudomonadati</taxon>
        <taxon>Pseudomonadota</taxon>
        <taxon>Alphaproteobacteria</taxon>
        <taxon>Hyphomicrobiales</taxon>
        <taxon>Boseaceae</taxon>
        <taxon>Bosea</taxon>
    </lineage>
</organism>
<proteinExistence type="predicted"/>
<accession>A0A9E7ZW83</accession>